<sequence length="250" mass="27802">MQDLHTEKTRQTNIEEAIVSGILSARIHPGTRLSENQLAGLFGVSRTRVREAMMRLETRGIVHVSPRRGWFVVEPSAEEAMTVYEARRVIESGLLRSMRPLTEDGRQLLLAHLDEEKAAMAAGDRQRLTCLMGDFHIRIAELCGNAVLIEVLRDLTARTILISMLYQSEFHAAQSHQGHCRIFEAMVEGDLVKAAELSIEHLDEVETGLDLTARPDPLSELRISLSLPPKNAPSTSRLSGAKQPVAPKEI</sequence>
<keyword evidence="7" id="KW-1185">Reference proteome</keyword>
<proteinExistence type="predicted"/>
<protein>
    <submittedName>
        <fullName evidence="6">Transcriptional regulator</fullName>
    </submittedName>
</protein>
<dbReference type="InterPro" id="IPR036388">
    <property type="entry name" value="WH-like_DNA-bd_sf"/>
</dbReference>
<feature type="region of interest" description="Disordered" evidence="4">
    <location>
        <begin position="226"/>
        <end position="250"/>
    </location>
</feature>
<dbReference type="InterPro" id="IPR011711">
    <property type="entry name" value="GntR_C"/>
</dbReference>
<dbReference type="PANTHER" id="PTHR43537">
    <property type="entry name" value="TRANSCRIPTIONAL REGULATOR, GNTR FAMILY"/>
    <property type="match status" value="1"/>
</dbReference>
<dbReference type="SMART" id="SM00895">
    <property type="entry name" value="FCD"/>
    <property type="match status" value="1"/>
</dbReference>
<dbReference type="HOGENOM" id="CLU_017584_5_0_5"/>
<dbReference type="Gene3D" id="1.20.120.530">
    <property type="entry name" value="GntR ligand-binding domain-like"/>
    <property type="match status" value="1"/>
</dbReference>
<dbReference type="KEGG" id="rhl:LPU83_pLPU83d_0616"/>
<dbReference type="SUPFAM" id="SSF46785">
    <property type="entry name" value="Winged helix' DNA-binding domain"/>
    <property type="match status" value="1"/>
</dbReference>
<organism evidence="6 7">
    <name type="scientific">Rhizobium favelukesii</name>
    <dbReference type="NCBI Taxonomy" id="348824"/>
    <lineage>
        <taxon>Bacteria</taxon>
        <taxon>Pseudomonadati</taxon>
        <taxon>Pseudomonadota</taxon>
        <taxon>Alphaproteobacteria</taxon>
        <taxon>Hyphomicrobiales</taxon>
        <taxon>Rhizobiaceae</taxon>
        <taxon>Rhizobium/Agrobacterium group</taxon>
        <taxon>Rhizobium</taxon>
    </lineage>
</organism>
<dbReference type="GO" id="GO:0003700">
    <property type="term" value="F:DNA-binding transcription factor activity"/>
    <property type="evidence" value="ECO:0007669"/>
    <property type="project" value="InterPro"/>
</dbReference>
<dbReference type="EMBL" id="HG916855">
    <property type="protein sequence ID" value="CDM61987.1"/>
    <property type="molecule type" value="Genomic_DNA"/>
</dbReference>
<name>W6RLK9_9HYPH</name>
<dbReference type="InterPro" id="IPR000524">
    <property type="entry name" value="Tscrpt_reg_HTH_GntR"/>
</dbReference>
<keyword evidence="2" id="KW-0238">DNA-binding</keyword>
<dbReference type="CDD" id="cd07377">
    <property type="entry name" value="WHTH_GntR"/>
    <property type="match status" value="1"/>
</dbReference>
<geneLocation type="plasmid" evidence="6 7">
    <name>pLPU83d</name>
</geneLocation>
<evidence type="ECO:0000259" key="5">
    <source>
        <dbReference type="PROSITE" id="PS50949"/>
    </source>
</evidence>
<dbReference type="Proteomes" id="UP000019443">
    <property type="component" value="Plasmid pLPU83d"/>
</dbReference>
<evidence type="ECO:0000256" key="4">
    <source>
        <dbReference type="SAM" id="MobiDB-lite"/>
    </source>
</evidence>
<evidence type="ECO:0000256" key="2">
    <source>
        <dbReference type="ARBA" id="ARBA00023125"/>
    </source>
</evidence>
<dbReference type="PROSITE" id="PS50949">
    <property type="entry name" value="HTH_GNTR"/>
    <property type="match status" value="1"/>
</dbReference>
<keyword evidence="1" id="KW-0805">Transcription regulation</keyword>
<reference evidence="6" key="1">
    <citation type="submission" date="2013-11" db="EMBL/GenBank/DDBJ databases">
        <title>Draft genome sequence of the broad-host-range Rhizobium sp. LPU83 strain, a member of the low-genetic diversity Oregon-like Rhizobium sp. group.</title>
        <authorList>
            <person name="Wibberg D."/>
            <person name="Puehler A."/>
            <person name="Schlueter A."/>
        </authorList>
    </citation>
    <scope>NUCLEOTIDE SEQUENCE [LARGE SCALE GENOMIC DNA]</scope>
    <source>
        <strain evidence="6">LPU83</strain>
        <plasmid evidence="6">pLPU83d</plasmid>
    </source>
</reference>
<dbReference type="SUPFAM" id="SSF48008">
    <property type="entry name" value="GntR ligand-binding domain-like"/>
    <property type="match status" value="1"/>
</dbReference>
<evidence type="ECO:0000313" key="6">
    <source>
        <dbReference type="EMBL" id="CDM61987.1"/>
    </source>
</evidence>
<gene>
    <name evidence="6" type="ORF">LPU83_pLPU83d_0616</name>
</gene>
<dbReference type="PANTHER" id="PTHR43537:SF53">
    <property type="entry name" value="HTH-TYPE TRANSCRIPTIONAL REPRESSOR NANR"/>
    <property type="match status" value="1"/>
</dbReference>
<evidence type="ECO:0000313" key="7">
    <source>
        <dbReference type="Proteomes" id="UP000019443"/>
    </source>
</evidence>
<dbReference type="PRINTS" id="PR00035">
    <property type="entry name" value="HTHGNTR"/>
</dbReference>
<dbReference type="InterPro" id="IPR008920">
    <property type="entry name" value="TF_FadR/GntR_C"/>
</dbReference>
<accession>W6RLK9</accession>
<dbReference type="GO" id="GO:0003677">
    <property type="term" value="F:DNA binding"/>
    <property type="evidence" value="ECO:0007669"/>
    <property type="project" value="UniProtKB-KW"/>
</dbReference>
<dbReference type="Pfam" id="PF07729">
    <property type="entry name" value="FCD"/>
    <property type="match status" value="1"/>
</dbReference>
<dbReference type="RefSeq" id="WP_024318716.1">
    <property type="nucleotide sequence ID" value="NZ_ATTO01000109.1"/>
</dbReference>
<dbReference type="SMART" id="SM00345">
    <property type="entry name" value="HTH_GNTR"/>
    <property type="match status" value="1"/>
</dbReference>
<dbReference type="Pfam" id="PF00392">
    <property type="entry name" value="GntR"/>
    <property type="match status" value="1"/>
</dbReference>
<dbReference type="Gene3D" id="1.10.10.10">
    <property type="entry name" value="Winged helix-like DNA-binding domain superfamily/Winged helix DNA-binding domain"/>
    <property type="match status" value="1"/>
</dbReference>
<evidence type="ECO:0000256" key="3">
    <source>
        <dbReference type="ARBA" id="ARBA00023163"/>
    </source>
</evidence>
<feature type="domain" description="HTH gntR-type" evidence="5">
    <location>
        <begin position="8"/>
        <end position="75"/>
    </location>
</feature>
<dbReference type="AlphaFoldDB" id="W6RLK9"/>
<dbReference type="InterPro" id="IPR036390">
    <property type="entry name" value="WH_DNA-bd_sf"/>
</dbReference>
<keyword evidence="3" id="KW-0804">Transcription</keyword>
<dbReference type="PATRIC" id="fig|348824.6.peg.6265"/>
<evidence type="ECO:0000256" key="1">
    <source>
        <dbReference type="ARBA" id="ARBA00023015"/>
    </source>
</evidence>
<keyword evidence="6" id="KW-0614">Plasmid</keyword>